<organism evidence="1 2">
    <name type="scientific">Trifolium pratense</name>
    <name type="common">Red clover</name>
    <dbReference type="NCBI Taxonomy" id="57577"/>
    <lineage>
        <taxon>Eukaryota</taxon>
        <taxon>Viridiplantae</taxon>
        <taxon>Streptophyta</taxon>
        <taxon>Embryophyta</taxon>
        <taxon>Tracheophyta</taxon>
        <taxon>Spermatophyta</taxon>
        <taxon>Magnoliopsida</taxon>
        <taxon>eudicotyledons</taxon>
        <taxon>Gunneridae</taxon>
        <taxon>Pentapetalae</taxon>
        <taxon>rosids</taxon>
        <taxon>fabids</taxon>
        <taxon>Fabales</taxon>
        <taxon>Fabaceae</taxon>
        <taxon>Papilionoideae</taxon>
        <taxon>50 kb inversion clade</taxon>
        <taxon>NPAAA clade</taxon>
        <taxon>Hologalegina</taxon>
        <taxon>IRL clade</taxon>
        <taxon>Trifolieae</taxon>
        <taxon>Trifolium</taxon>
    </lineage>
</organism>
<accession>A0ACB0L000</accession>
<protein>
    <submittedName>
        <fullName evidence="1">Uncharacterized protein</fullName>
    </submittedName>
</protein>
<comment type="caution">
    <text evidence="1">The sequence shown here is derived from an EMBL/GenBank/DDBJ whole genome shotgun (WGS) entry which is preliminary data.</text>
</comment>
<sequence length="73" mass="8706">MTRNFLKQKKQNNDAGKIPLTWSLIKNFPLTHRVWYIIYTMNGNIGKSKDGKYHFTPCIEFFLRNSTMWGCFD</sequence>
<evidence type="ECO:0000313" key="1">
    <source>
        <dbReference type="EMBL" id="CAJ2661839.1"/>
    </source>
</evidence>
<gene>
    <name evidence="1" type="ORF">MILVUS5_LOCUS27487</name>
</gene>
<reference evidence="1" key="1">
    <citation type="submission" date="2023-10" db="EMBL/GenBank/DDBJ databases">
        <authorList>
            <person name="Rodriguez Cubillos JULIANA M."/>
            <person name="De Vega J."/>
        </authorList>
    </citation>
    <scope>NUCLEOTIDE SEQUENCE</scope>
</reference>
<evidence type="ECO:0000313" key="2">
    <source>
        <dbReference type="Proteomes" id="UP001177021"/>
    </source>
</evidence>
<name>A0ACB0L000_TRIPR</name>
<keyword evidence="2" id="KW-1185">Reference proteome</keyword>
<proteinExistence type="predicted"/>
<dbReference type="Proteomes" id="UP001177021">
    <property type="component" value="Unassembled WGS sequence"/>
</dbReference>
<dbReference type="EMBL" id="CASHSV030000409">
    <property type="protein sequence ID" value="CAJ2661839.1"/>
    <property type="molecule type" value="Genomic_DNA"/>
</dbReference>